<evidence type="ECO:0000313" key="4">
    <source>
        <dbReference type="Proteomes" id="UP001385809"/>
    </source>
</evidence>
<dbReference type="EMBL" id="JBBEGN010000010">
    <property type="protein sequence ID" value="MEJ2870056.1"/>
    <property type="molecule type" value="Genomic_DNA"/>
</dbReference>
<organism evidence="3 4">
    <name type="scientific">Actinomycetospora aurantiaca</name>
    <dbReference type="NCBI Taxonomy" id="3129233"/>
    <lineage>
        <taxon>Bacteria</taxon>
        <taxon>Bacillati</taxon>
        <taxon>Actinomycetota</taxon>
        <taxon>Actinomycetes</taxon>
        <taxon>Pseudonocardiales</taxon>
        <taxon>Pseudonocardiaceae</taxon>
        <taxon>Actinomycetospora</taxon>
    </lineage>
</organism>
<evidence type="ECO:0000259" key="2">
    <source>
        <dbReference type="Pfam" id="PF13354"/>
    </source>
</evidence>
<feature type="domain" description="Beta-lactamase class A catalytic" evidence="2">
    <location>
        <begin position="113"/>
        <end position="303"/>
    </location>
</feature>
<protein>
    <submittedName>
        <fullName evidence="3">Serine hydrolase</fullName>
    </submittedName>
</protein>
<dbReference type="Proteomes" id="UP001385809">
    <property type="component" value="Unassembled WGS sequence"/>
</dbReference>
<name>A0ABU8MS58_9PSEU</name>
<dbReference type="GO" id="GO:0016787">
    <property type="term" value="F:hydrolase activity"/>
    <property type="evidence" value="ECO:0007669"/>
    <property type="project" value="UniProtKB-KW"/>
</dbReference>
<dbReference type="InterPro" id="IPR000871">
    <property type="entry name" value="Beta-lactam_class-A"/>
</dbReference>
<reference evidence="3 4" key="1">
    <citation type="submission" date="2024-03" db="EMBL/GenBank/DDBJ databases">
        <title>Actinomycetospora sp. OC33-EN08, a novel actinomycete isolated from wild orchid (Aerides multiflora).</title>
        <authorList>
            <person name="Suriyachadkun C."/>
        </authorList>
    </citation>
    <scope>NUCLEOTIDE SEQUENCE [LARGE SCALE GENOMIC DNA]</scope>
    <source>
        <strain evidence="3 4">OC33-EN08</strain>
    </source>
</reference>
<sequence length="329" mass="34026">MTRARSRQAGRRAARPRRGLLAPSRTPGFRRSRGVLLAAAVVAVLVVGSPFLLGLLDPQVETEQVAPAPTPVAAPAAPAAPAPTAAAPAPSPAQAAVEAADATVTRRGADVGIAVLDRATGALALNDEADDAMNSASLSKLLTAIDLLDRGAEGRVTVTAGDRRLVRAALGPSDDPSMNALWTRFGGQAGITRVVERLDLQDTAVPDDPSQWGEVQLSARDMTTVFRHVLEAMGPADRDLVLGAMSAAPTTASDGFDQGFGLLAPDQRGAAAKQGWLCCLQSSIDLHTAGVLDPQGRFVVAVLSNQPFGYDAARAVVDDAVGALRERLV</sequence>
<feature type="region of interest" description="Disordered" evidence="1">
    <location>
        <begin position="71"/>
        <end position="92"/>
    </location>
</feature>
<dbReference type="Gene3D" id="3.40.710.10">
    <property type="entry name" value="DD-peptidase/beta-lactamase superfamily"/>
    <property type="match status" value="1"/>
</dbReference>
<keyword evidence="3" id="KW-0378">Hydrolase</keyword>
<feature type="compositionally biased region" description="Basic residues" evidence="1">
    <location>
        <begin position="1"/>
        <end position="18"/>
    </location>
</feature>
<accession>A0ABU8MS58</accession>
<dbReference type="PANTHER" id="PTHR35333:SF3">
    <property type="entry name" value="BETA-LACTAMASE-TYPE TRANSPEPTIDASE FOLD CONTAINING PROTEIN"/>
    <property type="match status" value="1"/>
</dbReference>
<gene>
    <name evidence="3" type="ORF">WCD74_19970</name>
</gene>
<dbReference type="InterPro" id="IPR045155">
    <property type="entry name" value="Beta-lactam_cat"/>
</dbReference>
<evidence type="ECO:0000256" key="1">
    <source>
        <dbReference type="SAM" id="MobiDB-lite"/>
    </source>
</evidence>
<dbReference type="InterPro" id="IPR012338">
    <property type="entry name" value="Beta-lactam/transpept-like"/>
</dbReference>
<dbReference type="PANTHER" id="PTHR35333">
    <property type="entry name" value="BETA-LACTAMASE"/>
    <property type="match status" value="1"/>
</dbReference>
<keyword evidence="4" id="KW-1185">Reference proteome</keyword>
<dbReference type="SUPFAM" id="SSF56601">
    <property type="entry name" value="beta-lactamase/transpeptidase-like"/>
    <property type="match status" value="1"/>
</dbReference>
<evidence type="ECO:0000313" key="3">
    <source>
        <dbReference type="EMBL" id="MEJ2870056.1"/>
    </source>
</evidence>
<comment type="caution">
    <text evidence="3">The sequence shown here is derived from an EMBL/GenBank/DDBJ whole genome shotgun (WGS) entry which is preliminary data.</text>
</comment>
<proteinExistence type="predicted"/>
<dbReference type="RefSeq" id="WP_337696624.1">
    <property type="nucleotide sequence ID" value="NZ_JBBEGN010000010.1"/>
</dbReference>
<feature type="region of interest" description="Disordered" evidence="1">
    <location>
        <begin position="1"/>
        <end position="26"/>
    </location>
</feature>
<dbReference type="Pfam" id="PF13354">
    <property type="entry name" value="Beta-lactamase2"/>
    <property type="match status" value="1"/>
</dbReference>